<protein>
    <recommendedName>
        <fullName evidence="4">RING-type domain-containing protein</fullName>
    </recommendedName>
</protein>
<dbReference type="Pfam" id="PF13920">
    <property type="entry name" value="zf-C3HC4_3"/>
    <property type="match status" value="1"/>
</dbReference>
<dbReference type="AlphaFoldDB" id="A0A9P5SP53"/>
<feature type="region of interest" description="Disordered" evidence="1">
    <location>
        <begin position="155"/>
        <end position="180"/>
    </location>
</feature>
<reference evidence="2" key="1">
    <citation type="journal article" date="2020" name="Fungal Divers.">
        <title>Resolving the Mortierellaceae phylogeny through synthesis of multi-gene phylogenetics and phylogenomics.</title>
        <authorList>
            <person name="Vandepol N."/>
            <person name="Liber J."/>
            <person name="Desiro A."/>
            <person name="Na H."/>
            <person name="Kennedy M."/>
            <person name="Barry K."/>
            <person name="Grigoriev I.V."/>
            <person name="Miller A.N."/>
            <person name="O'Donnell K."/>
            <person name="Stajich J.E."/>
            <person name="Bonito G."/>
        </authorList>
    </citation>
    <scope>NUCLEOTIDE SEQUENCE</scope>
    <source>
        <strain evidence="2">NVP1</strain>
    </source>
</reference>
<dbReference type="InterPro" id="IPR036280">
    <property type="entry name" value="Multihaem_cyt_sf"/>
</dbReference>
<dbReference type="InterPro" id="IPR013083">
    <property type="entry name" value="Znf_RING/FYVE/PHD"/>
</dbReference>
<gene>
    <name evidence="2" type="ORF">BG006_005363</name>
</gene>
<evidence type="ECO:0000313" key="3">
    <source>
        <dbReference type="Proteomes" id="UP000696485"/>
    </source>
</evidence>
<sequence>MCLRLLWKPEHHRTDSLLRPKGTTDETIYKKEEGSDEMDEALALFSQHHHEIVHKHPTFHSMLIALSTGSRCMSHMITVGRWLNQSQSIGNPGHLAGVLPRCFCRQPMLATTLRAGFEPEELYVCRVRRSGEGGCARVIRVQDAMLSAYTSISKTPTRPTVATTTTTTTPASTPAPERKVRPTLKPQEQDLLEAMSLSAPDVWESIESKCKSEWKPLPNTFADGVSSWTGVDLLGDDNWAGLTSWIVSREVPTCTFLPACRPAWIVSGSFGQLKSHNRNSSKKVVKDGAGNNKGKGKGALSLEEYIDQHEWALKPRTVEMDTKMHTIRTASEVFEDSITRLDQRIKVMQLEGLDNPRFECRQCHDGALDHAIVPCYHLVMCDKCIDVSKECVKCHGPIDGVRRVYWG</sequence>
<organism evidence="2 3">
    <name type="scientific">Podila minutissima</name>
    <dbReference type="NCBI Taxonomy" id="64525"/>
    <lineage>
        <taxon>Eukaryota</taxon>
        <taxon>Fungi</taxon>
        <taxon>Fungi incertae sedis</taxon>
        <taxon>Mucoromycota</taxon>
        <taxon>Mortierellomycotina</taxon>
        <taxon>Mortierellomycetes</taxon>
        <taxon>Mortierellales</taxon>
        <taxon>Mortierellaceae</taxon>
        <taxon>Podila</taxon>
    </lineage>
</organism>
<keyword evidence="3" id="KW-1185">Reference proteome</keyword>
<feature type="compositionally biased region" description="Low complexity" evidence="1">
    <location>
        <begin position="155"/>
        <end position="175"/>
    </location>
</feature>
<accession>A0A9P5SP53</accession>
<feature type="region of interest" description="Disordered" evidence="1">
    <location>
        <begin position="277"/>
        <end position="296"/>
    </location>
</feature>
<name>A0A9P5SP53_9FUNG</name>
<evidence type="ECO:0008006" key="4">
    <source>
        <dbReference type="Google" id="ProtNLM"/>
    </source>
</evidence>
<dbReference type="Proteomes" id="UP000696485">
    <property type="component" value="Unassembled WGS sequence"/>
</dbReference>
<proteinExistence type="predicted"/>
<comment type="caution">
    <text evidence="2">The sequence shown here is derived from an EMBL/GenBank/DDBJ whole genome shotgun (WGS) entry which is preliminary data.</text>
</comment>
<dbReference type="Gene3D" id="3.30.40.10">
    <property type="entry name" value="Zinc/RING finger domain, C3HC4 (zinc finger)"/>
    <property type="match status" value="1"/>
</dbReference>
<evidence type="ECO:0000313" key="2">
    <source>
        <dbReference type="EMBL" id="KAF9331814.1"/>
    </source>
</evidence>
<dbReference type="SUPFAM" id="SSF48695">
    <property type="entry name" value="Multiheme cytochromes"/>
    <property type="match status" value="1"/>
</dbReference>
<evidence type="ECO:0000256" key="1">
    <source>
        <dbReference type="SAM" id="MobiDB-lite"/>
    </source>
</evidence>
<dbReference type="EMBL" id="JAAAUY010000300">
    <property type="protein sequence ID" value="KAF9331814.1"/>
    <property type="molecule type" value="Genomic_DNA"/>
</dbReference>